<dbReference type="PANTHER" id="PTHR43744:SF9">
    <property type="entry name" value="POLYGALACTURONAN_RHAMNOGALACTURONAN TRANSPORT SYSTEM PERMEASE PROTEIN YTCP"/>
    <property type="match status" value="1"/>
</dbReference>
<feature type="transmembrane region" description="Helical" evidence="7">
    <location>
        <begin position="167"/>
        <end position="187"/>
    </location>
</feature>
<protein>
    <submittedName>
        <fullName evidence="10">Carbohydrate ABC transporter permease</fullName>
    </submittedName>
</protein>
<comment type="similarity">
    <text evidence="7">Belongs to the binding-protein-dependent transport system permease family.</text>
</comment>
<dbReference type="EMBL" id="RZOA01000003">
    <property type="protein sequence ID" value="KAA8824364.1"/>
    <property type="molecule type" value="Genomic_DNA"/>
</dbReference>
<name>A0A5J5E571_9BIFI</name>
<dbReference type="GO" id="GO:0055085">
    <property type="term" value="P:transmembrane transport"/>
    <property type="evidence" value="ECO:0007669"/>
    <property type="project" value="InterPro"/>
</dbReference>
<gene>
    <name evidence="10" type="ORF">EM848_02535</name>
    <name evidence="9" type="ORF">EMO90_04515</name>
</gene>
<reference evidence="11 12" key="1">
    <citation type="journal article" date="2019" name="Syst. Appl. Microbiol.">
        <title>Characterization of Bifidobacterium species in feaces of the Egyptian fruit bat: Description of B. vespertilionis sp. nov. and B. rousetti sp. nov.</title>
        <authorList>
            <person name="Modesto M."/>
            <person name="Satti M."/>
            <person name="Watanabe K."/>
            <person name="Puglisi E."/>
            <person name="Morelli L."/>
            <person name="Huang C.-H."/>
            <person name="Liou J.-S."/>
            <person name="Miyashita M."/>
            <person name="Tamura T."/>
            <person name="Saito S."/>
            <person name="Mori K."/>
            <person name="Huang L."/>
            <person name="Sciavilla P."/>
            <person name="Sandri C."/>
            <person name="Spiezio C."/>
            <person name="Vitali F."/>
            <person name="Cavalieri D."/>
            <person name="Perpetuini G."/>
            <person name="Tofalo R."/>
            <person name="Bonetti A."/>
            <person name="Arita M."/>
            <person name="Mattarelli P."/>
        </authorList>
    </citation>
    <scope>NUCLEOTIDE SEQUENCE [LARGE SCALE GENOMIC DNA]</scope>
    <source>
        <strain evidence="9 12">RST16</strain>
        <strain evidence="10 11">RST8</strain>
    </source>
</reference>
<keyword evidence="2 7" id="KW-0813">Transport</keyword>
<evidence type="ECO:0000256" key="2">
    <source>
        <dbReference type="ARBA" id="ARBA00022448"/>
    </source>
</evidence>
<evidence type="ECO:0000256" key="6">
    <source>
        <dbReference type="ARBA" id="ARBA00023136"/>
    </source>
</evidence>
<evidence type="ECO:0000256" key="5">
    <source>
        <dbReference type="ARBA" id="ARBA00022989"/>
    </source>
</evidence>
<dbReference type="AlphaFoldDB" id="A0A5J5E571"/>
<evidence type="ECO:0000256" key="1">
    <source>
        <dbReference type="ARBA" id="ARBA00004651"/>
    </source>
</evidence>
<dbReference type="PANTHER" id="PTHR43744">
    <property type="entry name" value="ABC TRANSPORTER PERMEASE PROTEIN MG189-RELATED-RELATED"/>
    <property type="match status" value="1"/>
</dbReference>
<proteinExistence type="inferred from homology"/>
<accession>A0A5J5E571</accession>
<comment type="caution">
    <text evidence="10">The sequence shown here is derived from an EMBL/GenBank/DDBJ whole genome shotgun (WGS) entry which is preliminary data.</text>
</comment>
<feature type="transmembrane region" description="Helical" evidence="7">
    <location>
        <begin position="282"/>
        <end position="301"/>
    </location>
</feature>
<evidence type="ECO:0000259" key="8">
    <source>
        <dbReference type="PROSITE" id="PS50928"/>
    </source>
</evidence>
<dbReference type="RefSeq" id="WP_150353434.1">
    <property type="nucleotide sequence ID" value="NZ_RZNZ01000004.1"/>
</dbReference>
<dbReference type="InterPro" id="IPR000515">
    <property type="entry name" value="MetI-like"/>
</dbReference>
<feature type="domain" description="ABC transmembrane type-1" evidence="8">
    <location>
        <begin position="100"/>
        <end position="305"/>
    </location>
</feature>
<dbReference type="EMBL" id="RZNZ01000004">
    <property type="protein sequence ID" value="KAA8821419.1"/>
    <property type="molecule type" value="Genomic_DNA"/>
</dbReference>
<dbReference type="Gene3D" id="1.10.3720.10">
    <property type="entry name" value="MetI-like"/>
    <property type="match status" value="1"/>
</dbReference>
<dbReference type="PROSITE" id="PS50928">
    <property type="entry name" value="ABC_TM1"/>
    <property type="match status" value="1"/>
</dbReference>
<feature type="transmembrane region" description="Helical" evidence="7">
    <location>
        <begin position="207"/>
        <end position="231"/>
    </location>
</feature>
<sequence>MSVATVNNIPVPGKSGSADIPWNKKKPQQKTVTDWIIDIVIGVLIAAIVVVVLYPLWFVVIASVSDPDAVSNGTMKLLPVDFSTSGYQLIFKDNRLWTGYRNTIIYSVLGTLLNMVVTLPMAFALSRREWKPRRVIMFLLTFTMFFAGGLIPNYVLYKDLGILNSMWVFILPSAVNVYNLIIARSFFESSIPESLFEAAKIDGMSYFGYFIKIALPLSSAILAVIGLYYFVYHWNDYMTGLVYIQSDQFQPLQVVLQKILLAGNTVAAENQSAEIANYAGQIKYGVIIVASLPLLIVYPFLQKYFNKGVMIGAVKG</sequence>
<dbReference type="OrthoDB" id="2063054at2"/>
<keyword evidence="12" id="KW-1185">Reference proteome</keyword>
<evidence type="ECO:0000313" key="11">
    <source>
        <dbReference type="Proteomes" id="UP000345527"/>
    </source>
</evidence>
<evidence type="ECO:0000256" key="4">
    <source>
        <dbReference type="ARBA" id="ARBA00022692"/>
    </source>
</evidence>
<evidence type="ECO:0000256" key="3">
    <source>
        <dbReference type="ARBA" id="ARBA00022475"/>
    </source>
</evidence>
<feature type="transmembrane region" description="Helical" evidence="7">
    <location>
        <begin position="35"/>
        <end position="57"/>
    </location>
</feature>
<feature type="transmembrane region" description="Helical" evidence="7">
    <location>
        <begin position="135"/>
        <end position="155"/>
    </location>
</feature>
<dbReference type="InterPro" id="IPR035906">
    <property type="entry name" value="MetI-like_sf"/>
</dbReference>
<evidence type="ECO:0000313" key="9">
    <source>
        <dbReference type="EMBL" id="KAA8821419.1"/>
    </source>
</evidence>
<comment type="subcellular location">
    <subcellularLocation>
        <location evidence="1 7">Cell membrane</location>
        <topology evidence="1 7">Multi-pass membrane protein</topology>
    </subcellularLocation>
</comment>
<keyword evidence="3" id="KW-1003">Cell membrane</keyword>
<keyword evidence="5 7" id="KW-1133">Transmembrane helix</keyword>
<evidence type="ECO:0000313" key="10">
    <source>
        <dbReference type="EMBL" id="KAA8824364.1"/>
    </source>
</evidence>
<dbReference type="CDD" id="cd06261">
    <property type="entry name" value="TM_PBP2"/>
    <property type="match status" value="1"/>
</dbReference>
<keyword evidence="4 7" id="KW-0812">Transmembrane</keyword>
<dbReference type="Pfam" id="PF00528">
    <property type="entry name" value="BPD_transp_1"/>
    <property type="match status" value="1"/>
</dbReference>
<dbReference type="SUPFAM" id="SSF161098">
    <property type="entry name" value="MetI-like"/>
    <property type="match status" value="1"/>
</dbReference>
<dbReference type="GO" id="GO:0005886">
    <property type="term" value="C:plasma membrane"/>
    <property type="evidence" value="ECO:0007669"/>
    <property type="project" value="UniProtKB-SubCell"/>
</dbReference>
<feature type="transmembrane region" description="Helical" evidence="7">
    <location>
        <begin position="104"/>
        <end position="123"/>
    </location>
</feature>
<dbReference type="Proteomes" id="UP000345527">
    <property type="component" value="Unassembled WGS sequence"/>
</dbReference>
<keyword evidence="6 7" id="KW-0472">Membrane</keyword>
<evidence type="ECO:0000313" key="12">
    <source>
        <dbReference type="Proteomes" id="UP000374630"/>
    </source>
</evidence>
<organism evidence="10 11">
    <name type="scientific">Bifidobacterium vespertilionis</name>
    <dbReference type="NCBI Taxonomy" id="2562524"/>
    <lineage>
        <taxon>Bacteria</taxon>
        <taxon>Bacillati</taxon>
        <taxon>Actinomycetota</taxon>
        <taxon>Actinomycetes</taxon>
        <taxon>Bifidobacteriales</taxon>
        <taxon>Bifidobacteriaceae</taxon>
        <taxon>Bifidobacterium</taxon>
    </lineage>
</organism>
<evidence type="ECO:0000256" key="7">
    <source>
        <dbReference type="RuleBase" id="RU363032"/>
    </source>
</evidence>
<dbReference type="Proteomes" id="UP000374630">
    <property type="component" value="Unassembled WGS sequence"/>
</dbReference>